<evidence type="ECO:0000256" key="2">
    <source>
        <dbReference type="ARBA" id="ARBA00009265"/>
    </source>
</evidence>
<evidence type="ECO:0000313" key="5">
    <source>
        <dbReference type="EMBL" id="CAD7089267.1"/>
    </source>
</evidence>
<dbReference type="OMA" id="RRNSLYW"/>
<dbReference type="InParanoid" id="A0A7R8YYS3"/>
<name>A0A7R8YYS3_HERIL</name>
<feature type="region of interest" description="Disordered" evidence="4">
    <location>
        <begin position="1"/>
        <end position="23"/>
    </location>
</feature>
<dbReference type="GO" id="GO:0031048">
    <property type="term" value="P:regulatory ncRNA-mediated heterochromatin formation"/>
    <property type="evidence" value="ECO:0007669"/>
    <property type="project" value="TreeGrafter"/>
</dbReference>
<dbReference type="Proteomes" id="UP000594454">
    <property type="component" value="Chromosome 4"/>
</dbReference>
<feature type="compositionally biased region" description="Basic residues" evidence="4">
    <location>
        <begin position="75"/>
        <end position="92"/>
    </location>
</feature>
<evidence type="ECO:0000256" key="1">
    <source>
        <dbReference type="ARBA" id="ARBA00004123"/>
    </source>
</evidence>
<feature type="region of interest" description="Disordered" evidence="4">
    <location>
        <begin position="40"/>
        <end position="98"/>
    </location>
</feature>
<dbReference type="PANTHER" id="PTHR13471:SF0">
    <property type="entry name" value="NUCLEAR EXOSOME REGULATOR NRDE2"/>
    <property type="match status" value="1"/>
</dbReference>
<dbReference type="Pfam" id="PF08424">
    <property type="entry name" value="NRDE-2"/>
    <property type="match status" value="1"/>
</dbReference>
<dbReference type="PANTHER" id="PTHR13471">
    <property type="entry name" value="TETRATRICOPEPTIDE-LIKE HELICAL"/>
    <property type="match status" value="1"/>
</dbReference>
<organism evidence="5 6">
    <name type="scientific">Hermetia illucens</name>
    <name type="common">Black soldier fly</name>
    <dbReference type="NCBI Taxonomy" id="343691"/>
    <lineage>
        <taxon>Eukaryota</taxon>
        <taxon>Metazoa</taxon>
        <taxon>Ecdysozoa</taxon>
        <taxon>Arthropoda</taxon>
        <taxon>Hexapoda</taxon>
        <taxon>Insecta</taxon>
        <taxon>Pterygota</taxon>
        <taxon>Neoptera</taxon>
        <taxon>Endopterygota</taxon>
        <taxon>Diptera</taxon>
        <taxon>Brachycera</taxon>
        <taxon>Stratiomyomorpha</taxon>
        <taxon>Stratiomyidae</taxon>
        <taxon>Hermetiinae</taxon>
        <taxon>Hermetia</taxon>
    </lineage>
</organism>
<proteinExistence type="inferred from homology"/>
<keyword evidence="3" id="KW-0539">Nucleus</keyword>
<sequence length="962" mass="112163">MSLFPAYEPTPGPSVDQKKNEENYEAKSWLTNSTFIPFQTVPLPSTSESVATQEIGSESPQSSSSESVEHEDRHRHSKKRKKDKKKKRKKSRRETPEKTIEFTGEEEYYVDKDPARGYLSVERLHRPACPRYRRILRQLGYVKGSPKEKKRRYFSRKYWEAETEQALAPPTNTLPEEEFTAKNKEFNKILAQNPKNANAWVEYIHHQDRMPMRTTKTQMAEKKIEIIEKALVHNHGNEKLYKLYVEIVDSTYPSFEVSKFLDKLLDKDPTNYILWSAQIQATQGSMARCIVPDVLKLYEQCMQKMYRKSQDDEVMLKLFNGCALFLRQSGLSEQFFALIKLALELNVSVDKFNKIQPEEKDQQTLIEYEEVILKSGLPMNEIWLRIEKLRQNYNFLPCPSTSNYSDPQRIVFNEDICYFIYPLANKENCFALIIIILRLLKIPFLSTSSLRNRFLFDASQNLSEFDAIEDILGVCLHKTTSLFVDSLNFDLTLYELVKEMILGPSFLSANIGHEIYLKTIVDILTLCSECYQSDERKRTIFVLLWLKFERISLIIERISQKLSNEAMKKIKSKVKNLLKREENRNVLNFYTEYALIEYEFGNLHVAENIFVTSISGGGSEVPKSDFCHAHVTYAEILIQNQNYIKALKVLTCFALDISLEELDGEILSEPRKLLSLKKLTERLADLAFIEKNVQIMELEQYFLPDYFISLLKAKIYYQVLLKNKLEAMASLENLLRHFVEKNPRHIFIREGIYELYLKIMQFPDRTCLVSNLLIYETLSRALNEFPENLYLLKTCASLDNQPWYKLRSLLTSTKSPLGIIFLIAAARCRFTKYRSENVQGDIGVYSSNIDGSETTYKRRVANILKEAVHKSSPLRKNSLVWRFYLRSLCDIQATFERSRDALFTALDECPWHKALYLDGSVYVPQELAQMQDLMIEKQLRIYALPEELEILRNDSFEAPTVS</sequence>
<evidence type="ECO:0000256" key="3">
    <source>
        <dbReference type="ARBA" id="ARBA00023242"/>
    </source>
</evidence>
<keyword evidence="6" id="KW-1185">Reference proteome</keyword>
<feature type="compositionally biased region" description="Polar residues" evidence="4">
    <location>
        <begin position="40"/>
        <end position="52"/>
    </location>
</feature>
<evidence type="ECO:0008006" key="7">
    <source>
        <dbReference type="Google" id="ProtNLM"/>
    </source>
</evidence>
<accession>A0A7R8YYS3</accession>
<dbReference type="FunCoup" id="A0A7R8YYS3">
    <property type="interactions" value="1029"/>
</dbReference>
<dbReference type="GO" id="GO:0071013">
    <property type="term" value="C:catalytic step 2 spliceosome"/>
    <property type="evidence" value="ECO:0007669"/>
    <property type="project" value="TreeGrafter"/>
</dbReference>
<evidence type="ECO:0000313" key="6">
    <source>
        <dbReference type="Proteomes" id="UP000594454"/>
    </source>
</evidence>
<feature type="compositionally biased region" description="Low complexity" evidence="4">
    <location>
        <begin position="54"/>
        <end position="66"/>
    </location>
</feature>
<evidence type="ECO:0000256" key="4">
    <source>
        <dbReference type="SAM" id="MobiDB-lite"/>
    </source>
</evidence>
<dbReference type="AlphaFoldDB" id="A0A7R8YYS3"/>
<gene>
    <name evidence="5" type="ORF">HERILL_LOCUS11830</name>
</gene>
<dbReference type="InterPro" id="IPR013633">
    <property type="entry name" value="NRDE-2"/>
</dbReference>
<reference evidence="5 6" key="1">
    <citation type="submission" date="2020-11" db="EMBL/GenBank/DDBJ databases">
        <authorList>
            <person name="Wallbank WR R."/>
            <person name="Pardo Diaz C."/>
            <person name="Kozak K."/>
            <person name="Martin S."/>
            <person name="Jiggins C."/>
            <person name="Moest M."/>
            <person name="Warren A I."/>
            <person name="Generalovic N T."/>
            <person name="Byers J.R.P. K."/>
            <person name="Montejo-Kovacevich G."/>
            <person name="Yen C E."/>
        </authorList>
    </citation>
    <scope>NUCLEOTIDE SEQUENCE [LARGE SCALE GENOMIC DNA]</scope>
</reference>
<dbReference type="OrthoDB" id="297219at2759"/>
<protein>
    <recommendedName>
        <fullName evidence="7">Protein NRDE2 homolog</fullName>
    </recommendedName>
</protein>
<dbReference type="GO" id="GO:1902369">
    <property type="term" value="P:negative regulation of RNA catabolic process"/>
    <property type="evidence" value="ECO:0007669"/>
    <property type="project" value="TreeGrafter"/>
</dbReference>
<comment type="similarity">
    <text evidence="2">Belongs to the NRDE2 family.</text>
</comment>
<comment type="subcellular location">
    <subcellularLocation>
        <location evidence="1">Nucleus</location>
    </subcellularLocation>
</comment>
<dbReference type="EMBL" id="LR899012">
    <property type="protein sequence ID" value="CAD7089267.1"/>
    <property type="molecule type" value="Genomic_DNA"/>
</dbReference>